<evidence type="ECO:0000313" key="3">
    <source>
        <dbReference type="EMBL" id="MBS4539322.1"/>
    </source>
</evidence>
<keyword evidence="4" id="KW-1185">Reference proteome</keyword>
<dbReference type="AlphaFoldDB" id="A0A942V186"/>
<keyword evidence="1" id="KW-0808">Transferase</keyword>
<dbReference type="SUPFAM" id="SSF55874">
    <property type="entry name" value="ATPase domain of HSP90 chaperone/DNA topoisomerase II/histidine kinase"/>
    <property type="match status" value="1"/>
</dbReference>
<keyword evidence="1" id="KW-0723">Serine/threonine-protein kinase</keyword>
<dbReference type="EMBL" id="WSFT01000047">
    <property type="protein sequence ID" value="MBS4539322.1"/>
    <property type="molecule type" value="Genomic_DNA"/>
</dbReference>
<dbReference type="InterPro" id="IPR003594">
    <property type="entry name" value="HATPase_dom"/>
</dbReference>
<evidence type="ECO:0000259" key="2">
    <source>
        <dbReference type="SMART" id="SM00387"/>
    </source>
</evidence>
<sequence length="135" mass="14890">MDHIKLSMPNKPEFVGIIRLTASAIASRIGFNIDDIDDIKVAIGEACTNAIRHGCEKTNDTYDIEFFAYEDRMDIQITDTGKGLASLNIKQPKAEDLREGGLGLFIIKTLMDDVEVITSEGKGTIIRMTKKLGVD</sequence>
<feature type="domain" description="Histidine kinase/HSP90-like ATPase" evidence="2">
    <location>
        <begin position="34"/>
        <end position="134"/>
    </location>
</feature>
<keyword evidence="3" id="KW-0547">Nucleotide-binding</keyword>
<protein>
    <submittedName>
        <fullName evidence="3">ATP-binding protein</fullName>
    </submittedName>
</protein>
<dbReference type="SMART" id="SM00387">
    <property type="entry name" value="HATPase_c"/>
    <property type="match status" value="1"/>
</dbReference>
<keyword evidence="3" id="KW-0067">ATP-binding</keyword>
<dbReference type="Proteomes" id="UP000724672">
    <property type="component" value="Unassembled WGS sequence"/>
</dbReference>
<dbReference type="InterPro" id="IPR050267">
    <property type="entry name" value="Anti-sigma-factor_SerPK"/>
</dbReference>
<evidence type="ECO:0000313" key="4">
    <source>
        <dbReference type="Proteomes" id="UP000724672"/>
    </source>
</evidence>
<dbReference type="GO" id="GO:0005524">
    <property type="term" value="F:ATP binding"/>
    <property type="evidence" value="ECO:0007669"/>
    <property type="project" value="UniProtKB-KW"/>
</dbReference>
<reference evidence="3" key="1">
    <citation type="submission" date="2019-12" db="EMBL/GenBank/DDBJ databases">
        <title>Clostridiaceae gen. nov. sp. nov., isolated from sediment in Xinjiang, China.</title>
        <authorList>
            <person name="Zhang R."/>
        </authorList>
    </citation>
    <scope>NUCLEOTIDE SEQUENCE</scope>
    <source>
        <strain evidence="3">D2Q-11</strain>
    </source>
</reference>
<comment type="caution">
    <text evidence="3">The sequence shown here is derived from an EMBL/GenBank/DDBJ whole genome shotgun (WGS) entry which is preliminary data.</text>
</comment>
<dbReference type="PANTHER" id="PTHR35526:SF3">
    <property type="entry name" value="ANTI-SIGMA-F FACTOR RSBW"/>
    <property type="match status" value="1"/>
</dbReference>
<dbReference type="Gene3D" id="3.30.565.10">
    <property type="entry name" value="Histidine kinase-like ATPase, C-terminal domain"/>
    <property type="match status" value="1"/>
</dbReference>
<dbReference type="CDD" id="cd16936">
    <property type="entry name" value="HATPase_RsbW-like"/>
    <property type="match status" value="1"/>
</dbReference>
<keyword evidence="1" id="KW-0418">Kinase</keyword>
<dbReference type="PANTHER" id="PTHR35526">
    <property type="entry name" value="ANTI-SIGMA-F FACTOR RSBW-RELATED"/>
    <property type="match status" value="1"/>
</dbReference>
<accession>A0A942V186</accession>
<name>A0A942V186_9FIRM</name>
<organism evidence="3 4">
    <name type="scientific">Anaeromonas frigoriresistens</name>
    <dbReference type="NCBI Taxonomy" id="2683708"/>
    <lineage>
        <taxon>Bacteria</taxon>
        <taxon>Bacillati</taxon>
        <taxon>Bacillota</taxon>
        <taxon>Tissierellia</taxon>
        <taxon>Tissierellales</taxon>
        <taxon>Thermohalobacteraceae</taxon>
        <taxon>Anaeromonas</taxon>
    </lineage>
</organism>
<dbReference type="Pfam" id="PF13581">
    <property type="entry name" value="HATPase_c_2"/>
    <property type="match status" value="1"/>
</dbReference>
<proteinExistence type="predicted"/>
<gene>
    <name evidence="3" type="ORF">GOQ27_12675</name>
</gene>
<evidence type="ECO:0000256" key="1">
    <source>
        <dbReference type="ARBA" id="ARBA00022527"/>
    </source>
</evidence>
<dbReference type="GO" id="GO:0004674">
    <property type="term" value="F:protein serine/threonine kinase activity"/>
    <property type="evidence" value="ECO:0007669"/>
    <property type="project" value="UniProtKB-KW"/>
</dbReference>
<dbReference type="InterPro" id="IPR036890">
    <property type="entry name" value="HATPase_C_sf"/>
</dbReference>